<reference evidence="8" key="1">
    <citation type="submission" date="2016-10" db="EMBL/GenBank/DDBJ databases">
        <authorList>
            <person name="Varghese N."/>
            <person name="Submissions S."/>
        </authorList>
    </citation>
    <scope>NUCLEOTIDE SEQUENCE [LARGE SCALE GENOMIC DNA]</scope>
    <source>
        <strain evidence="8">CGMCC 1.8711</strain>
    </source>
</reference>
<dbReference type="InterPro" id="IPR045540">
    <property type="entry name" value="YegS/DAGK_C"/>
</dbReference>
<dbReference type="InterPro" id="IPR001206">
    <property type="entry name" value="Diacylglycerol_kinase_cat_dom"/>
</dbReference>
<dbReference type="PANTHER" id="PTHR12358:SF106">
    <property type="entry name" value="LIPID KINASE YEGS"/>
    <property type="match status" value="1"/>
</dbReference>
<dbReference type="RefSeq" id="WP_089879224.1">
    <property type="nucleotide sequence ID" value="NZ_FOYS01000002.1"/>
</dbReference>
<dbReference type="SMART" id="SM00046">
    <property type="entry name" value="DAGKc"/>
    <property type="match status" value="1"/>
</dbReference>
<accession>A0A1I6GYL1</accession>
<evidence type="ECO:0000256" key="5">
    <source>
        <dbReference type="SAM" id="MobiDB-lite"/>
    </source>
</evidence>
<dbReference type="InterPro" id="IPR050187">
    <property type="entry name" value="Lipid_Phosphate_FormReg"/>
</dbReference>
<dbReference type="Pfam" id="PF19279">
    <property type="entry name" value="YegS_C"/>
    <property type="match status" value="1"/>
</dbReference>
<keyword evidence="1" id="KW-0808">Transferase</keyword>
<dbReference type="PROSITE" id="PS50146">
    <property type="entry name" value="DAGK"/>
    <property type="match status" value="1"/>
</dbReference>
<protein>
    <submittedName>
        <fullName evidence="7">Lipid kinase, YegS/Rv2252/BmrU family</fullName>
    </submittedName>
</protein>
<dbReference type="InterPro" id="IPR016064">
    <property type="entry name" value="NAD/diacylglycerol_kinase_sf"/>
</dbReference>
<evidence type="ECO:0000313" key="8">
    <source>
        <dbReference type="Proteomes" id="UP000243250"/>
    </source>
</evidence>
<name>A0A1I6GYL1_9EURY</name>
<keyword evidence="4" id="KW-0067">ATP-binding</keyword>
<keyword evidence="3 7" id="KW-0418">Kinase</keyword>
<evidence type="ECO:0000256" key="1">
    <source>
        <dbReference type="ARBA" id="ARBA00022679"/>
    </source>
</evidence>
<keyword evidence="2" id="KW-0547">Nucleotide-binding</keyword>
<dbReference type="OrthoDB" id="57577at2157"/>
<gene>
    <name evidence="7" type="ORF">SAMN04488124_1715</name>
</gene>
<dbReference type="GO" id="GO:0005886">
    <property type="term" value="C:plasma membrane"/>
    <property type="evidence" value="ECO:0007669"/>
    <property type="project" value="TreeGrafter"/>
</dbReference>
<dbReference type="SUPFAM" id="SSF111331">
    <property type="entry name" value="NAD kinase/diacylglycerol kinase-like"/>
    <property type="match status" value="1"/>
</dbReference>
<feature type="domain" description="DAGKc" evidence="6">
    <location>
        <begin position="19"/>
        <end position="147"/>
    </location>
</feature>
<evidence type="ECO:0000259" key="6">
    <source>
        <dbReference type="PROSITE" id="PS50146"/>
    </source>
</evidence>
<feature type="region of interest" description="Disordered" evidence="5">
    <location>
        <begin position="1"/>
        <end position="22"/>
    </location>
</feature>
<dbReference type="GO" id="GO:0005524">
    <property type="term" value="F:ATP binding"/>
    <property type="evidence" value="ECO:0007669"/>
    <property type="project" value="UniProtKB-KW"/>
</dbReference>
<sequence>MNRSRELTRDEPVAGAMPQTDGPRWVIVNPVSGTADHAERVRELAGMRGYRVEETDHAGHAVELAKDAAANGATLVAVAGGDGTLNEVVRGLDSEGALDRTTLVPVPVGTENLVATNLGIESIEDAFDVVETGARRRIDLGVADGEPFVMSCIAGLIADASIATSDELKERFGSLAFVVAGVQEMASFDGLHVDLTAISDGEERSWSGEAICVLVGNVRRFAREGGQADVEDGELDVVVIEQMPTGDMVLEAIAQRLFGEETDNVYHVRASELEIRVADGETIEFSLDGEPHADSDLEIHTRPFALRVCVGPDYDPSPLGS</sequence>
<dbReference type="EMBL" id="FOYS01000002">
    <property type="protein sequence ID" value="SFR47322.1"/>
    <property type="molecule type" value="Genomic_DNA"/>
</dbReference>
<dbReference type="STRING" id="555875.SAMN04488124_1715"/>
<dbReference type="Gene3D" id="2.60.200.40">
    <property type="match status" value="1"/>
</dbReference>
<evidence type="ECO:0000256" key="3">
    <source>
        <dbReference type="ARBA" id="ARBA00022777"/>
    </source>
</evidence>
<dbReference type="Gene3D" id="3.40.50.10330">
    <property type="entry name" value="Probable inorganic polyphosphate/atp-NAD kinase, domain 1"/>
    <property type="match status" value="1"/>
</dbReference>
<evidence type="ECO:0000313" key="7">
    <source>
        <dbReference type="EMBL" id="SFR47322.1"/>
    </source>
</evidence>
<dbReference type="Proteomes" id="UP000243250">
    <property type="component" value="Unassembled WGS sequence"/>
</dbReference>
<dbReference type="InterPro" id="IPR017438">
    <property type="entry name" value="ATP-NAD_kinase_N"/>
</dbReference>
<keyword evidence="8" id="KW-1185">Reference proteome</keyword>
<evidence type="ECO:0000256" key="4">
    <source>
        <dbReference type="ARBA" id="ARBA00022840"/>
    </source>
</evidence>
<dbReference type="PANTHER" id="PTHR12358">
    <property type="entry name" value="SPHINGOSINE KINASE"/>
    <property type="match status" value="1"/>
</dbReference>
<dbReference type="GO" id="GO:0004143">
    <property type="term" value="F:ATP-dependent diacylglycerol kinase activity"/>
    <property type="evidence" value="ECO:0007669"/>
    <property type="project" value="TreeGrafter"/>
</dbReference>
<dbReference type="AlphaFoldDB" id="A0A1I6GYL1"/>
<evidence type="ECO:0000256" key="2">
    <source>
        <dbReference type="ARBA" id="ARBA00022741"/>
    </source>
</evidence>
<dbReference type="Pfam" id="PF00781">
    <property type="entry name" value="DAGK_cat"/>
    <property type="match status" value="1"/>
</dbReference>
<organism evidence="7 8">
    <name type="scientific">Halogeometricum limi</name>
    <dbReference type="NCBI Taxonomy" id="555875"/>
    <lineage>
        <taxon>Archaea</taxon>
        <taxon>Methanobacteriati</taxon>
        <taxon>Methanobacteriota</taxon>
        <taxon>Stenosarchaea group</taxon>
        <taxon>Halobacteria</taxon>
        <taxon>Halobacteriales</taxon>
        <taxon>Haloferacaceae</taxon>
        <taxon>Halogeometricum</taxon>
    </lineage>
</organism>
<feature type="compositionally biased region" description="Basic and acidic residues" evidence="5">
    <location>
        <begin position="1"/>
        <end position="12"/>
    </location>
</feature>
<proteinExistence type="predicted"/>